<comment type="similarity">
    <text evidence="1">Belongs to the FPG family.</text>
</comment>
<accession>A0A060T475</accession>
<protein>
    <submittedName>
        <fullName evidence="4">ARAD1C02354p</fullName>
    </submittedName>
</protein>
<dbReference type="FunFam" id="1.10.8.50:FF:000009">
    <property type="entry name" value="Formamidopyrimidine-DNA glycosylase"/>
    <property type="match status" value="1"/>
</dbReference>
<dbReference type="Pfam" id="PF06831">
    <property type="entry name" value="H2TH"/>
    <property type="match status" value="1"/>
</dbReference>
<dbReference type="GO" id="GO:0003906">
    <property type="term" value="F:DNA-(apurinic or apyrimidinic site) endonuclease activity"/>
    <property type="evidence" value="ECO:0007669"/>
    <property type="project" value="InterPro"/>
</dbReference>
<sequence length="324" mass="37210">MTGWVKVKNLETHYIVMENGGDVKASKRIKEEKENEIKNESTEENGIVNEDEKLSLKDIKDAIGPNEVDSIDPVEIELTPSPDMDWPPKFSKFILTTDDGNELAFIDPRRLGRIRILEAETDDELMKLEPLRKLGLDYSKKDDRWDLETFTQQVRRRKVPIKALLMDQAVFSGVGNWVADEILYQARIHPEELACDLTDELMKLLYDSLIYVCTFAVKVEGNTSLFPEKWLMLHRWGKRRKKDKEQTAEGYVIEHLTVGGRTSSYAPEVQKKIGTSKRKINPASKSNPRTTKKKKADPSESDDEESEQEVLPKSTRTRSGRKTK</sequence>
<dbReference type="GO" id="GO:0019104">
    <property type="term" value="F:DNA N-glycosylase activity"/>
    <property type="evidence" value="ECO:0007669"/>
    <property type="project" value="TreeGrafter"/>
</dbReference>
<dbReference type="SUPFAM" id="SSF81624">
    <property type="entry name" value="N-terminal domain of MutM-like DNA repair proteins"/>
    <property type="match status" value="1"/>
</dbReference>
<dbReference type="GO" id="GO:0008270">
    <property type="term" value="F:zinc ion binding"/>
    <property type="evidence" value="ECO:0007669"/>
    <property type="project" value="InterPro"/>
</dbReference>
<reference evidence="4" key="1">
    <citation type="submission" date="2014-02" db="EMBL/GenBank/DDBJ databases">
        <authorList>
            <person name="Genoscope - CEA"/>
        </authorList>
    </citation>
    <scope>NUCLEOTIDE SEQUENCE</scope>
    <source>
        <strain evidence="4">LS3</strain>
    </source>
</reference>
<dbReference type="GO" id="GO:0003684">
    <property type="term" value="F:damaged DNA binding"/>
    <property type="evidence" value="ECO:0007669"/>
    <property type="project" value="InterPro"/>
</dbReference>
<dbReference type="PANTHER" id="PTHR22993:SF9">
    <property type="entry name" value="FORMAMIDOPYRIMIDINE-DNA GLYCOSYLASE"/>
    <property type="match status" value="1"/>
</dbReference>
<dbReference type="GO" id="GO:0005634">
    <property type="term" value="C:nucleus"/>
    <property type="evidence" value="ECO:0007669"/>
    <property type="project" value="TreeGrafter"/>
</dbReference>
<dbReference type="InterPro" id="IPR035937">
    <property type="entry name" value="FPG_N"/>
</dbReference>
<dbReference type="PhylomeDB" id="A0A060T475"/>
<evidence type="ECO:0000313" key="4">
    <source>
        <dbReference type="EMBL" id="CDP33996.1"/>
    </source>
</evidence>
<feature type="compositionally biased region" description="Basic residues" evidence="2">
    <location>
        <begin position="315"/>
        <end position="324"/>
    </location>
</feature>
<evidence type="ECO:0000259" key="3">
    <source>
        <dbReference type="SMART" id="SM01232"/>
    </source>
</evidence>
<dbReference type="PANTHER" id="PTHR22993">
    <property type="entry name" value="FORMAMIDOPYRIMIDINE-DNA GLYCOSYLASE"/>
    <property type="match status" value="1"/>
</dbReference>
<dbReference type="SMART" id="SM01232">
    <property type="entry name" value="H2TH"/>
    <property type="match status" value="1"/>
</dbReference>
<feature type="region of interest" description="Disordered" evidence="2">
    <location>
        <begin position="27"/>
        <end position="51"/>
    </location>
</feature>
<dbReference type="AlphaFoldDB" id="A0A060T475"/>
<feature type="domain" description="Formamidopyrimidine-DNA glycosylase H2TH DNA-binding" evidence="3">
    <location>
        <begin position="134"/>
        <end position="228"/>
    </location>
</feature>
<dbReference type="GO" id="GO:0006284">
    <property type="term" value="P:base-excision repair"/>
    <property type="evidence" value="ECO:0007669"/>
    <property type="project" value="InterPro"/>
</dbReference>
<organism evidence="4">
    <name type="scientific">Blastobotrys adeninivorans</name>
    <name type="common">Yeast</name>
    <name type="synonym">Arxula adeninivorans</name>
    <dbReference type="NCBI Taxonomy" id="409370"/>
    <lineage>
        <taxon>Eukaryota</taxon>
        <taxon>Fungi</taxon>
        <taxon>Dikarya</taxon>
        <taxon>Ascomycota</taxon>
        <taxon>Saccharomycotina</taxon>
        <taxon>Dipodascomycetes</taxon>
        <taxon>Dipodascales</taxon>
        <taxon>Trichomonascaceae</taxon>
        <taxon>Blastobotrys</taxon>
    </lineage>
</organism>
<dbReference type="SUPFAM" id="SSF46946">
    <property type="entry name" value="S13-like H2TH domain"/>
    <property type="match status" value="1"/>
</dbReference>
<dbReference type="InterPro" id="IPR015886">
    <property type="entry name" value="H2TH_FPG"/>
</dbReference>
<proteinExistence type="inferred from homology"/>
<feature type="compositionally biased region" description="Basic and acidic residues" evidence="2">
    <location>
        <begin position="27"/>
        <end position="41"/>
    </location>
</feature>
<feature type="region of interest" description="Disordered" evidence="2">
    <location>
        <begin position="264"/>
        <end position="324"/>
    </location>
</feature>
<dbReference type="EMBL" id="HG937693">
    <property type="protein sequence ID" value="CDP33996.1"/>
    <property type="molecule type" value="Genomic_DNA"/>
</dbReference>
<name>A0A060T475_BLAAD</name>
<evidence type="ECO:0000256" key="1">
    <source>
        <dbReference type="ARBA" id="ARBA00009409"/>
    </source>
</evidence>
<evidence type="ECO:0000256" key="2">
    <source>
        <dbReference type="SAM" id="MobiDB-lite"/>
    </source>
</evidence>
<gene>
    <name evidence="4" type="ORF">GNLVRS02_ARAD1C02354g</name>
</gene>
<reference evidence="4" key="2">
    <citation type="submission" date="2014-06" db="EMBL/GenBank/DDBJ databases">
        <title>The complete genome of Blastobotrys (Arxula) adeninivorans LS3 - a yeast of biotechnological interest.</title>
        <authorList>
            <person name="Kunze G."/>
            <person name="Gaillardin C."/>
            <person name="Czernicka M."/>
            <person name="Durrens P."/>
            <person name="Martin T."/>
            <person name="Boer E."/>
            <person name="Gabaldon T."/>
            <person name="Cruz J."/>
            <person name="Talla E."/>
            <person name="Marck C."/>
            <person name="Goffeau A."/>
            <person name="Barbe V."/>
            <person name="Baret P."/>
            <person name="Baronian K."/>
            <person name="Beier S."/>
            <person name="Bleykasten C."/>
            <person name="Bode R."/>
            <person name="Casaregola S."/>
            <person name="Despons L."/>
            <person name="Fairhead C."/>
            <person name="Giersberg M."/>
            <person name="Gierski P."/>
            <person name="Hahnel U."/>
            <person name="Hartmann A."/>
            <person name="Jankowska D."/>
            <person name="Jubin C."/>
            <person name="Jung P."/>
            <person name="Lafontaine I."/>
            <person name="Leh-Louis V."/>
            <person name="Lemaire M."/>
            <person name="Marcet-Houben M."/>
            <person name="Mascher M."/>
            <person name="Morel G."/>
            <person name="Richard G.-F."/>
            <person name="Riechen J."/>
            <person name="Sacerdot C."/>
            <person name="Sarkar A."/>
            <person name="Savel G."/>
            <person name="Schacherer J."/>
            <person name="Sherman D."/>
            <person name="Straub M.-L."/>
            <person name="Stein N."/>
            <person name="Thierry A."/>
            <person name="Trautwein-Schult A."/>
            <person name="Westhof E."/>
            <person name="Worch S."/>
            <person name="Dujon B."/>
            <person name="Souciet J.-L."/>
            <person name="Wincker P."/>
            <person name="Scholz U."/>
            <person name="Neuveglise N."/>
        </authorList>
    </citation>
    <scope>NUCLEOTIDE SEQUENCE</scope>
    <source>
        <strain evidence="4">LS3</strain>
    </source>
</reference>
<feature type="compositionally biased region" description="Acidic residues" evidence="2">
    <location>
        <begin position="299"/>
        <end position="308"/>
    </location>
</feature>
<dbReference type="InterPro" id="IPR010979">
    <property type="entry name" value="Ribosomal_uS13-like_H2TH"/>
</dbReference>
<dbReference type="Gene3D" id="3.20.190.10">
    <property type="entry name" value="MutM-like, N-terminal"/>
    <property type="match status" value="1"/>
</dbReference>
<dbReference type="Gene3D" id="1.10.8.50">
    <property type="match status" value="1"/>
</dbReference>